<evidence type="ECO:0000313" key="6">
    <source>
        <dbReference type="EMBL" id="MBB3861500.1"/>
    </source>
</evidence>
<name>A0A7W6EWZ3_9SPHN</name>
<evidence type="ECO:0000256" key="4">
    <source>
        <dbReference type="SAM" id="MobiDB-lite"/>
    </source>
</evidence>
<keyword evidence="2 6" id="KW-0238">DNA-binding</keyword>
<accession>A0A7W6EWZ3</accession>
<dbReference type="Proteomes" id="UP000562395">
    <property type="component" value="Unassembled WGS sequence"/>
</dbReference>
<dbReference type="RefSeq" id="WP_183613993.1">
    <property type="nucleotide sequence ID" value="NZ_JACICY010000006.1"/>
</dbReference>
<comment type="caution">
    <text evidence="6">The sequence shown here is derived from an EMBL/GenBank/DDBJ whole genome shotgun (WGS) entry which is preliminary data.</text>
</comment>
<dbReference type="GO" id="GO:0003700">
    <property type="term" value="F:DNA-binding transcription factor activity"/>
    <property type="evidence" value="ECO:0007669"/>
    <property type="project" value="InterPro"/>
</dbReference>
<dbReference type="Pfam" id="PF12833">
    <property type="entry name" value="HTH_18"/>
    <property type="match status" value="1"/>
</dbReference>
<evidence type="ECO:0000313" key="7">
    <source>
        <dbReference type="Proteomes" id="UP000562395"/>
    </source>
</evidence>
<dbReference type="InterPro" id="IPR018060">
    <property type="entry name" value="HTH_AraC"/>
</dbReference>
<dbReference type="Gene3D" id="1.10.10.60">
    <property type="entry name" value="Homeodomain-like"/>
    <property type="match status" value="1"/>
</dbReference>
<dbReference type="AlphaFoldDB" id="A0A7W6EWZ3"/>
<dbReference type="PANTHER" id="PTHR46796">
    <property type="entry name" value="HTH-TYPE TRANSCRIPTIONAL ACTIVATOR RHAS-RELATED"/>
    <property type="match status" value="1"/>
</dbReference>
<dbReference type="EMBL" id="JACICY010000006">
    <property type="protein sequence ID" value="MBB3861500.1"/>
    <property type="molecule type" value="Genomic_DNA"/>
</dbReference>
<dbReference type="PROSITE" id="PS01124">
    <property type="entry name" value="HTH_ARAC_FAMILY_2"/>
    <property type="match status" value="1"/>
</dbReference>
<sequence>MSRNNKPGVDHTIVSPNGVTKDGQPISYSRAPASDLEPWVGRFYVTVVDTPPDHRLDCGLLSDFASIRVQLRGKWEATTADGVRMSDRAAMLFGPHSRRMPISVTGSFTSVGVFLRPGACHALKLPVTTSLIDRLSTFTELGLPEVRWLGLFDPEATPEEWIAAMEAEMRKLAFDRSVREPEAISARFEAEAFADPTVNIAQLAHDLGVEQRRLERIVRRDFGMTPKQVLRRARALDMASHLRGVADQEEAEALALRYYDQSHLIREFTAMFGMSPRQFTERPQPLMTLGLETRQSRRLEVIQRIAPGGIKPWE</sequence>
<dbReference type="Pfam" id="PF20240">
    <property type="entry name" value="DUF6597"/>
    <property type="match status" value="1"/>
</dbReference>
<dbReference type="PANTHER" id="PTHR46796:SF13">
    <property type="entry name" value="HTH-TYPE TRANSCRIPTIONAL ACTIVATOR RHAS"/>
    <property type="match status" value="1"/>
</dbReference>
<protein>
    <submittedName>
        <fullName evidence="6">AraC-like DNA-binding protein</fullName>
    </submittedName>
</protein>
<dbReference type="GO" id="GO:0043565">
    <property type="term" value="F:sequence-specific DNA binding"/>
    <property type="evidence" value="ECO:0007669"/>
    <property type="project" value="InterPro"/>
</dbReference>
<evidence type="ECO:0000259" key="5">
    <source>
        <dbReference type="PROSITE" id="PS01124"/>
    </source>
</evidence>
<dbReference type="InterPro" id="IPR050204">
    <property type="entry name" value="AraC_XylS_family_regulators"/>
</dbReference>
<feature type="region of interest" description="Disordered" evidence="4">
    <location>
        <begin position="1"/>
        <end position="25"/>
    </location>
</feature>
<organism evidence="6 7">
    <name type="scientific">Novosphingobium hassiacum</name>
    <dbReference type="NCBI Taxonomy" id="173676"/>
    <lineage>
        <taxon>Bacteria</taxon>
        <taxon>Pseudomonadati</taxon>
        <taxon>Pseudomonadota</taxon>
        <taxon>Alphaproteobacteria</taxon>
        <taxon>Sphingomonadales</taxon>
        <taxon>Sphingomonadaceae</taxon>
        <taxon>Novosphingobium</taxon>
    </lineage>
</organism>
<keyword evidence="3" id="KW-0804">Transcription</keyword>
<dbReference type="InterPro" id="IPR046532">
    <property type="entry name" value="DUF6597"/>
</dbReference>
<keyword evidence="7" id="KW-1185">Reference proteome</keyword>
<keyword evidence="1" id="KW-0805">Transcription regulation</keyword>
<evidence type="ECO:0000256" key="3">
    <source>
        <dbReference type="ARBA" id="ARBA00023163"/>
    </source>
</evidence>
<proteinExistence type="predicted"/>
<gene>
    <name evidence="6" type="ORF">GGQ88_002784</name>
</gene>
<reference evidence="6 7" key="1">
    <citation type="submission" date="2020-08" db="EMBL/GenBank/DDBJ databases">
        <title>Genomic Encyclopedia of Type Strains, Phase IV (KMG-IV): sequencing the most valuable type-strain genomes for metagenomic binning, comparative biology and taxonomic classification.</title>
        <authorList>
            <person name="Goeker M."/>
        </authorList>
    </citation>
    <scope>NUCLEOTIDE SEQUENCE [LARGE SCALE GENOMIC DNA]</scope>
    <source>
        <strain evidence="6 7">DSM 14552</strain>
    </source>
</reference>
<evidence type="ECO:0000256" key="2">
    <source>
        <dbReference type="ARBA" id="ARBA00023125"/>
    </source>
</evidence>
<feature type="domain" description="HTH araC/xylS-type" evidence="5">
    <location>
        <begin position="182"/>
        <end position="282"/>
    </location>
</feature>
<evidence type="ECO:0000256" key="1">
    <source>
        <dbReference type="ARBA" id="ARBA00023015"/>
    </source>
</evidence>
<dbReference type="SMART" id="SM00342">
    <property type="entry name" value="HTH_ARAC"/>
    <property type="match status" value="1"/>
</dbReference>